<evidence type="ECO:0000259" key="8">
    <source>
        <dbReference type="PROSITE" id="PS50157"/>
    </source>
</evidence>
<feature type="region of interest" description="Disordered" evidence="5">
    <location>
        <begin position="1533"/>
        <end position="1590"/>
    </location>
</feature>
<evidence type="ECO:0000256" key="6">
    <source>
        <dbReference type="SAM" id="Phobius"/>
    </source>
</evidence>
<dbReference type="GO" id="GO:0005524">
    <property type="term" value="F:ATP binding"/>
    <property type="evidence" value="ECO:0007669"/>
    <property type="project" value="InterPro"/>
</dbReference>
<dbReference type="InterPro" id="IPR001245">
    <property type="entry name" value="Ser-Thr/Tyr_kinase_cat_dom"/>
</dbReference>
<dbReference type="SUPFAM" id="SSF52402">
    <property type="entry name" value="Adenine nucleotide alpha hydrolases-like"/>
    <property type="match status" value="1"/>
</dbReference>
<keyword evidence="4" id="KW-0175">Coiled coil</keyword>
<dbReference type="PROSITE" id="PS50157">
    <property type="entry name" value="ZINC_FINGER_C2H2_2"/>
    <property type="match status" value="1"/>
</dbReference>
<dbReference type="SMART" id="SM00504">
    <property type="entry name" value="Ubox"/>
    <property type="match status" value="1"/>
</dbReference>
<evidence type="ECO:0000259" key="7">
    <source>
        <dbReference type="PROSITE" id="PS50011"/>
    </source>
</evidence>
<dbReference type="SUPFAM" id="SSF57850">
    <property type="entry name" value="RING/U-box"/>
    <property type="match status" value="1"/>
</dbReference>
<dbReference type="PROSITE" id="PS00028">
    <property type="entry name" value="ZINC_FINGER_C2H2_1"/>
    <property type="match status" value="1"/>
</dbReference>
<dbReference type="Pfam" id="PF04564">
    <property type="entry name" value="U-box"/>
    <property type="match status" value="1"/>
</dbReference>
<dbReference type="Proteomes" id="UP000290289">
    <property type="component" value="Chromosome 1"/>
</dbReference>
<feature type="compositionally biased region" description="Basic and acidic residues" evidence="5">
    <location>
        <begin position="1141"/>
        <end position="1154"/>
    </location>
</feature>
<dbReference type="PANTHER" id="PTHR36055:SF1">
    <property type="entry name" value="C2H2-LIKE ZINC FINGER PROTEIN"/>
    <property type="match status" value="1"/>
</dbReference>
<organism evidence="10 11">
    <name type="scientific">Malus domestica</name>
    <name type="common">Apple</name>
    <name type="synonym">Pyrus malus</name>
    <dbReference type="NCBI Taxonomy" id="3750"/>
    <lineage>
        <taxon>Eukaryota</taxon>
        <taxon>Viridiplantae</taxon>
        <taxon>Streptophyta</taxon>
        <taxon>Embryophyta</taxon>
        <taxon>Tracheophyta</taxon>
        <taxon>Spermatophyta</taxon>
        <taxon>Magnoliopsida</taxon>
        <taxon>eudicotyledons</taxon>
        <taxon>Gunneridae</taxon>
        <taxon>Pentapetalae</taxon>
        <taxon>rosids</taxon>
        <taxon>fabids</taxon>
        <taxon>Rosales</taxon>
        <taxon>Rosaceae</taxon>
        <taxon>Amygdaloideae</taxon>
        <taxon>Maleae</taxon>
        <taxon>Malus</taxon>
    </lineage>
</organism>
<feature type="domain" description="C2H2-type" evidence="8">
    <location>
        <begin position="931"/>
        <end position="959"/>
    </location>
</feature>
<keyword evidence="3" id="KW-0479">Metal-binding</keyword>
<comment type="caution">
    <text evidence="10">The sequence shown here is derived from an EMBL/GenBank/DDBJ whole genome shotgun (WGS) entry which is preliminary data.</text>
</comment>
<comment type="pathway">
    <text evidence="1">Protein modification; protein ubiquitination.</text>
</comment>
<feature type="compositionally biased region" description="Basic and acidic residues" evidence="5">
    <location>
        <begin position="1554"/>
        <end position="1570"/>
    </location>
</feature>
<dbReference type="GO" id="GO:0008270">
    <property type="term" value="F:zinc ion binding"/>
    <property type="evidence" value="ECO:0007669"/>
    <property type="project" value="UniProtKB-KW"/>
</dbReference>
<feature type="coiled-coil region" evidence="4">
    <location>
        <begin position="262"/>
        <end position="396"/>
    </location>
</feature>
<feature type="domain" description="Protein kinase" evidence="7">
    <location>
        <begin position="424"/>
        <end position="685"/>
    </location>
</feature>
<name>A0A498KLN6_MALDO</name>
<keyword evidence="11" id="KW-1185">Reference proteome</keyword>
<keyword evidence="6" id="KW-1133">Transmembrane helix</keyword>
<reference evidence="10 11" key="1">
    <citation type="submission" date="2018-10" db="EMBL/GenBank/DDBJ databases">
        <title>A high-quality apple genome assembly.</title>
        <authorList>
            <person name="Hu J."/>
        </authorList>
    </citation>
    <scope>NUCLEOTIDE SEQUENCE [LARGE SCALE GENOMIC DNA]</scope>
    <source>
        <strain evidence="11">cv. HFTH1</strain>
        <tissue evidence="10">Young leaf</tissue>
    </source>
</reference>
<sequence length="1801" mass="201301">MGSVGEVGEGRVLSDVEETIFVAVGKDVKQSETTLAWAVKNFAGKRICLLHVHKPSLLLSMSEGIGSASKLKQGAVKVLQVAERTKLRKLLDQYRMILTGAGVEANELWMEMGNVEEGIVEIVARHHIRWLVMGAAADEHYSERLAEIKSRKAFFVCQKAASSCHIWFVCKGYLIYTRGDREDESEIEIAPPLLLTNWAFGTEQPEHFRSESTDSLRNLSSADAEEDTSELEEISGRSTPLMIDAEGEENGESYHSVEQAIVDAKNLKLKEFEETTRRWKEEDDAVEAKCKAKAFESLCTKEMSQRKQMEEMLARLKQEIDRVKDESEESIRQLPMVEDKKLVLEKQLEASQSEVKELEEKIISAAGLLISFREKRDKMKIEHRNAMRKVRQLETMINGEAASFDQAEFPIFSFMEINEATHNFDPSWKIKEGRRGSVYKGILRHMHVAIKMLPSYGSKTQLDFEHEVEVLSRVRHPNLVTLIGTCPESRSVVYEYLKNGCLEDLLACKDNTPPLPWQIRTSIATEICSALIFLHSNIPCLVHGNVKPSNILFEANFVSKLINLGINSLIPQNENPTNFTKIRSDPNGAHVYMDPEYLETGKLTPESDVYSFGIILLQLLTARPLSGIVKDVKYALENDNFKELLDVSAGDWPLEQAKEMAYIALRCCENKRLDRLDLLVAHEAMRASCAASASCLVSKKLIRTPSHFVCPILQEVMQDPHIAADGFTYEEEAIRGWLKSGHNTSPMTNLELEHCNLVPNYALQYAIQQWQLQLVPFLLFHLSPLYFLLTNSLTLSVHLRLVNFLHFLGDFPSRQTLRISLPPAPIPADIPTSSLFLNRSLLAPPLVQTSGGFVFLMSIAKPTTSDSLYAMKSEEENDSLDTIIGQVAKEPSISFSRAGDSPVPWIQLLHALDQQELPGWPLHSPIKVQMQKCDKCPREFCSSINYRRHIRVRHRLKKLDKDSSKNRELLREFWDKLSPEEAKEAVSFNNVTLEEVPGSSIIKALTILIRKPGFSSLPHVCLKAGPALLDIVQARPSRFPISSQELFSILDDASEKTFLCGTAISMQRYVFDGEAGKIGLESKNLVACTSFLVEQILLKAWHADKDAEALRLQKLLVEEEEAAQRRQEELLERKRQKKLRQKEQKEKDQGHGEKVDVKENIDETLEAVPLVETSSPSATFDSDTASSDVLDHVCLSLEPFHFSNTDENADLESQTGVSVGHVDSASGPNVERRVVQGNGSRRAVARWHMSPKSQRCVPNGFHGGHSSQTAKHSSIHHHGNHRDVRAASSGNRVWSRKPKPEYDGGSLKAGVQEEASEPDQIKNHEVLIGSIPVNLGNFCQESNNLAGVHDDCLSEKGQMLKDNLQDKTNKPDLVQSGTNRSTVKLWRPVSRNGTKGPTPIQNGSKESDINVVAEKGNSQSPYSENCKRSCVVDGHNDGNGNGSTHPDETQSLGFCSRAAEDFLAQRWKEAIAADHVELVLFQDSEPPRCPDNQNDGEVGANHLLKSKHSILGNAENRLVDGEAFDLPTAGAAKVRRRTKHDKGGVGPTCSDISLPKEQEHEFKEHNDETSSKLSSHQKSPTSHSTATASPRKAGGGLFSFRQLNALAVVVVLSASGMVSPQDFAFVVFSVIYMHFISKVAFPILGSSRDPTVFNPQNKVLRLYVLTGAIIGLLLPIAYILEGIFEGDKQGISAASPHVFLLASQVFMEGMAFADRFSTPIRVFVPVFYNSRRIFTIVEWLKSEFSKEHEEYGGSAKRLYVGRGLAIANMAFWCFNLFGFLLPVYLPRAFKKYYSAHKLKDY</sequence>
<dbReference type="STRING" id="3750.A0A498KLN6"/>
<dbReference type="SUPFAM" id="SSF56112">
    <property type="entry name" value="Protein kinase-like (PK-like)"/>
    <property type="match status" value="1"/>
</dbReference>
<evidence type="ECO:0000256" key="3">
    <source>
        <dbReference type="PROSITE-ProRule" id="PRU00042"/>
    </source>
</evidence>
<accession>A0A498KLN6</accession>
<dbReference type="InterPro" id="IPR003613">
    <property type="entry name" value="Ubox_domain"/>
</dbReference>
<dbReference type="Pfam" id="PF07714">
    <property type="entry name" value="PK_Tyr_Ser-Thr"/>
    <property type="match status" value="1"/>
</dbReference>
<evidence type="ECO:0000313" key="11">
    <source>
        <dbReference type="Proteomes" id="UP000290289"/>
    </source>
</evidence>
<evidence type="ECO:0000256" key="5">
    <source>
        <dbReference type="SAM" id="MobiDB-lite"/>
    </source>
</evidence>
<gene>
    <name evidence="10" type="ORF">DVH24_022530</name>
</gene>
<dbReference type="Gene3D" id="3.30.200.20">
    <property type="entry name" value="Phosphorylase Kinase, domain 1"/>
    <property type="match status" value="1"/>
</dbReference>
<dbReference type="InterPro" id="IPR013087">
    <property type="entry name" value="Znf_C2H2_type"/>
</dbReference>
<proteinExistence type="predicted"/>
<dbReference type="Gene3D" id="3.40.50.620">
    <property type="entry name" value="HUPs"/>
    <property type="match status" value="1"/>
</dbReference>
<dbReference type="PROSITE" id="PS51698">
    <property type="entry name" value="U_BOX"/>
    <property type="match status" value="1"/>
</dbReference>
<dbReference type="EMBL" id="RDQH01000327">
    <property type="protein sequence ID" value="RXI08386.1"/>
    <property type="molecule type" value="Genomic_DNA"/>
</dbReference>
<dbReference type="InterPro" id="IPR011009">
    <property type="entry name" value="Kinase-like_dom_sf"/>
</dbReference>
<feature type="region of interest" description="Disordered" evidence="5">
    <location>
        <begin position="1257"/>
        <end position="1319"/>
    </location>
</feature>
<feature type="region of interest" description="Disordered" evidence="5">
    <location>
        <begin position="206"/>
        <end position="234"/>
    </location>
</feature>
<feature type="transmembrane region" description="Helical" evidence="6">
    <location>
        <begin position="1623"/>
        <end position="1641"/>
    </location>
</feature>
<dbReference type="CDD" id="cd01989">
    <property type="entry name" value="USP_STK_Ubox_N"/>
    <property type="match status" value="1"/>
</dbReference>
<dbReference type="GO" id="GO:0004672">
    <property type="term" value="F:protein kinase activity"/>
    <property type="evidence" value="ECO:0007669"/>
    <property type="project" value="InterPro"/>
</dbReference>
<evidence type="ECO:0000259" key="9">
    <source>
        <dbReference type="PROSITE" id="PS51698"/>
    </source>
</evidence>
<dbReference type="Gene3D" id="1.10.510.10">
    <property type="entry name" value="Transferase(Phosphotransferase) domain 1"/>
    <property type="match status" value="1"/>
</dbReference>
<feature type="transmembrane region" description="Helical" evidence="6">
    <location>
        <begin position="1662"/>
        <end position="1680"/>
    </location>
</feature>
<dbReference type="PANTHER" id="PTHR36055">
    <property type="entry name" value="C2H2-LIKE ZINC FINGER PROTEIN"/>
    <property type="match status" value="1"/>
</dbReference>
<evidence type="ECO:0000256" key="2">
    <source>
        <dbReference type="ARBA" id="ARBA00022679"/>
    </source>
</evidence>
<dbReference type="UniPathway" id="UPA00143"/>
<feature type="region of interest" description="Disordered" evidence="5">
    <location>
        <begin position="1135"/>
        <end position="1154"/>
    </location>
</feature>
<dbReference type="GO" id="GO:0004842">
    <property type="term" value="F:ubiquitin-protein transferase activity"/>
    <property type="evidence" value="ECO:0007669"/>
    <property type="project" value="InterPro"/>
</dbReference>
<dbReference type="InterPro" id="IPR056635">
    <property type="entry name" value="DUF7733"/>
</dbReference>
<dbReference type="Gene3D" id="3.30.40.10">
    <property type="entry name" value="Zinc/RING finger domain, C3HC4 (zinc finger)"/>
    <property type="match status" value="1"/>
</dbReference>
<evidence type="ECO:0000313" key="10">
    <source>
        <dbReference type="EMBL" id="RXI08386.1"/>
    </source>
</evidence>
<dbReference type="GO" id="GO:0016567">
    <property type="term" value="P:protein ubiquitination"/>
    <property type="evidence" value="ECO:0007669"/>
    <property type="project" value="UniProtKB-UniPathway"/>
</dbReference>
<evidence type="ECO:0000256" key="1">
    <source>
        <dbReference type="ARBA" id="ARBA00004906"/>
    </source>
</evidence>
<dbReference type="InterPro" id="IPR014729">
    <property type="entry name" value="Rossmann-like_a/b/a_fold"/>
</dbReference>
<evidence type="ECO:0000256" key="4">
    <source>
        <dbReference type="SAM" id="Coils"/>
    </source>
</evidence>
<feature type="transmembrane region" description="Helical" evidence="6">
    <location>
        <begin position="1764"/>
        <end position="1785"/>
    </location>
</feature>
<dbReference type="PROSITE" id="PS50011">
    <property type="entry name" value="PROTEIN_KINASE_DOM"/>
    <property type="match status" value="1"/>
</dbReference>
<keyword evidence="2" id="KW-0808">Transferase</keyword>
<feature type="domain" description="U-box" evidence="9">
    <location>
        <begin position="703"/>
        <end position="777"/>
    </location>
</feature>
<dbReference type="InterPro" id="IPR000719">
    <property type="entry name" value="Prot_kinase_dom"/>
</dbReference>
<keyword evidence="3" id="KW-0863">Zinc-finger</keyword>
<protein>
    <recommendedName>
        <fullName evidence="12">U-box domain-containing protein 32</fullName>
    </recommendedName>
</protein>
<feature type="compositionally biased region" description="Acidic residues" evidence="5">
    <location>
        <begin position="223"/>
        <end position="233"/>
    </location>
</feature>
<keyword evidence="6" id="KW-0812">Transmembrane</keyword>
<dbReference type="CDD" id="cd16655">
    <property type="entry name" value="RING-Ubox_WDSUB1-like"/>
    <property type="match status" value="1"/>
</dbReference>
<evidence type="ECO:0008006" key="12">
    <source>
        <dbReference type="Google" id="ProtNLM"/>
    </source>
</evidence>
<keyword evidence="3" id="KW-0862">Zinc</keyword>
<feature type="compositionally biased region" description="Low complexity" evidence="5">
    <location>
        <begin position="1579"/>
        <end position="1590"/>
    </location>
</feature>
<keyword evidence="6" id="KW-0472">Membrane</keyword>
<dbReference type="InterPro" id="IPR013083">
    <property type="entry name" value="Znf_RING/FYVE/PHD"/>
</dbReference>
<dbReference type="Pfam" id="PF24867">
    <property type="entry name" value="DUF7733"/>
    <property type="match status" value="1"/>
</dbReference>